<comment type="function">
    <text evidence="5">May play a role in anterograde transport of membrane proteins from the endoplasmic reticulum to the Golgi.</text>
</comment>
<keyword evidence="5" id="KW-0931">ER-Golgi transport</keyword>
<dbReference type="GO" id="GO:0005789">
    <property type="term" value="C:endoplasmic reticulum membrane"/>
    <property type="evidence" value="ECO:0007669"/>
    <property type="project" value="UniProtKB-SubCell"/>
</dbReference>
<reference evidence="7" key="1">
    <citation type="journal article" date="2011" name="Genome Res.">
        <title>Deep small RNA sequencing from the nematode Ascaris reveals conservation, functional diversification, and novel developmental profiles.</title>
        <authorList>
            <person name="Wang J."/>
            <person name="Czech B."/>
            <person name="Crunk A."/>
            <person name="Wallace A."/>
            <person name="Mitreva M."/>
            <person name="Hannon G.J."/>
            <person name="Davis R.E."/>
        </authorList>
    </citation>
    <scope>NUCLEOTIDE SEQUENCE</scope>
</reference>
<evidence type="ECO:0000256" key="2">
    <source>
        <dbReference type="ARBA" id="ARBA00022692"/>
    </source>
</evidence>
<dbReference type="PANTHER" id="PTHR12701">
    <property type="entry name" value="BCR-ASSOCIATED PROTEIN, BAP"/>
    <property type="match status" value="1"/>
</dbReference>
<feature type="transmembrane region" description="Helical" evidence="5">
    <location>
        <begin position="125"/>
        <end position="146"/>
    </location>
</feature>
<sequence>MPIDLVNAIERRYSDTAYSAAMTLQWLAVAFILYAEIAIVLLLLLPWIRPSRWNKIFKSRLVRTLEKHANVYSVAAIAVLLLLFVDAIREVRKYAGEIVADSPIRATADAENALHMRLFRAQRNLYISGFALLLFLVIKRIMALLLSA</sequence>
<evidence type="ECO:0000256" key="3">
    <source>
        <dbReference type="ARBA" id="ARBA00022989"/>
    </source>
</evidence>
<feature type="domain" description="BAP29/BAP31 transmembrane" evidence="6">
    <location>
        <begin position="22"/>
        <end position="146"/>
    </location>
</feature>
<accession>F1L5V4</accession>
<comment type="subcellular location">
    <subcellularLocation>
        <location evidence="5">Endoplasmic reticulum membrane</location>
        <topology evidence="5">Multi-pass membrane protein</topology>
    </subcellularLocation>
    <subcellularLocation>
        <location evidence="1">Membrane</location>
        <topology evidence="1">Multi-pass membrane protein</topology>
    </subcellularLocation>
</comment>
<keyword evidence="7" id="KW-0675">Receptor</keyword>
<evidence type="ECO:0000256" key="5">
    <source>
        <dbReference type="RuleBase" id="RU367026"/>
    </source>
</evidence>
<dbReference type="Pfam" id="PF05529">
    <property type="entry name" value="Bap31"/>
    <property type="match status" value="1"/>
</dbReference>
<dbReference type="PANTHER" id="PTHR12701:SF20">
    <property type="entry name" value="ENDOPLASMIC RETICULUM TRANSMEMBRANE PROTEIN"/>
    <property type="match status" value="1"/>
</dbReference>
<feature type="transmembrane region" description="Helical" evidence="5">
    <location>
        <begin position="26"/>
        <end position="48"/>
    </location>
</feature>
<dbReference type="GO" id="GO:0070973">
    <property type="term" value="P:protein localization to endoplasmic reticulum exit site"/>
    <property type="evidence" value="ECO:0007669"/>
    <property type="project" value="UniProtKB-UniRule"/>
</dbReference>
<evidence type="ECO:0000256" key="4">
    <source>
        <dbReference type="ARBA" id="ARBA00023136"/>
    </source>
</evidence>
<evidence type="ECO:0000313" key="7">
    <source>
        <dbReference type="EMBL" id="ADY45508.1"/>
    </source>
</evidence>
<keyword evidence="2 5" id="KW-0812">Transmembrane</keyword>
<name>F1L5V4_ASCSU</name>
<dbReference type="GO" id="GO:0006886">
    <property type="term" value="P:intracellular protein transport"/>
    <property type="evidence" value="ECO:0007669"/>
    <property type="project" value="UniProtKB-UniRule"/>
</dbReference>
<proteinExistence type="evidence at transcript level"/>
<keyword evidence="4 5" id="KW-0472">Membrane</keyword>
<keyword evidence="3 5" id="KW-1133">Transmembrane helix</keyword>
<comment type="similarity">
    <text evidence="5">Belongs to the BCAP29/BCAP31 family.</text>
</comment>
<dbReference type="AlphaFoldDB" id="F1L5V4"/>
<protein>
    <recommendedName>
        <fullName evidence="5">Endoplasmic reticulum transmembrane protein</fullName>
    </recommendedName>
</protein>
<evidence type="ECO:0000256" key="1">
    <source>
        <dbReference type="ARBA" id="ARBA00004141"/>
    </source>
</evidence>
<dbReference type="InterPro" id="IPR008417">
    <property type="entry name" value="BAP29/BAP31"/>
</dbReference>
<keyword evidence="5" id="KW-0813">Transport</keyword>
<organism evidence="7">
    <name type="scientific">Ascaris suum</name>
    <name type="common">Pig roundworm</name>
    <name type="synonym">Ascaris lumbricoides</name>
    <dbReference type="NCBI Taxonomy" id="6253"/>
    <lineage>
        <taxon>Eukaryota</taxon>
        <taxon>Metazoa</taxon>
        <taxon>Ecdysozoa</taxon>
        <taxon>Nematoda</taxon>
        <taxon>Chromadorea</taxon>
        <taxon>Rhabditida</taxon>
        <taxon>Spirurina</taxon>
        <taxon>Ascaridomorpha</taxon>
        <taxon>Ascaridoidea</taxon>
        <taxon>Ascarididae</taxon>
        <taxon>Ascaris</taxon>
    </lineage>
</organism>
<dbReference type="GO" id="GO:0006888">
    <property type="term" value="P:endoplasmic reticulum to Golgi vesicle-mediated transport"/>
    <property type="evidence" value="ECO:0007669"/>
    <property type="project" value="UniProtKB-UniRule"/>
</dbReference>
<dbReference type="EMBL" id="JI171990">
    <property type="protein sequence ID" value="ADY45508.1"/>
    <property type="molecule type" value="mRNA"/>
</dbReference>
<keyword evidence="5" id="KW-0653">Protein transport</keyword>
<evidence type="ECO:0000259" key="6">
    <source>
        <dbReference type="Pfam" id="PF05529"/>
    </source>
</evidence>
<feature type="transmembrane region" description="Helical" evidence="5">
    <location>
        <begin position="69"/>
        <end position="88"/>
    </location>
</feature>
<keyword evidence="5" id="KW-0256">Endoplasmic reticulum</keyword>
<dbReference type="InterPro" id="IPR040463">
    <property type="entry name" value="BAP29/BAP31_N"/>
</dbReference>